<dbReference type="GO" id="GO:0016779">
    <property type="term" value="F:nucleotidyltransferase activity"/>
    <property type="evidence" value="ECO:0007669"/>
    <property type="project" value="UniProtKB-KW"/>
</dbReference>
<evidence type="ECO:0000313" key="3">
    <source>
        <dbReference type="Proteomes" id="UP001501321"/>
    </source>
</evidence>
<dbReference type="NCBIfam" id="NF004281">
    <property type="entry name" value="PRK05690.1"/>
    <property type="match status" value="1"/>
</dbReference>
<proteinExistence type="predicted"/>
<keyword evidence="2" id="KW-0808">Transferase</keyword>
<dbReference type="PANTHER" id="PTHR10953:SF194">
    <property type="entry name" value="MOLYBDOPTERIN-SYNTHASE ADENYLYLTRANSFERASE"/>
    <property type="match status" value="1"/>
</dbReference>
<dbReference type="Proteomes" id="UP001501321">
    <property type="component" value="Unassembled WGS sequence"/>
</dbReference>
<dbReference type="RefSeq" id="WP_345013874.1">
    <property type="nucleotide sequence ID" value="NZ_BAABFC010000019.1"/>
</dbReference>
<dbReference type="InterPro" id="IPR045886">
    <property type="entry name" value="ThiF/MoeB/HesA"/>
</dbReference>
<dbReference type="InterPro" id="IPR000594">
    <property type="entry name" value="ThiF_NAD_FAD-bd"/>
</dbReference>
<evidence type="ECO:0000313" key="2">
    <source>
        <dbReference type="EMBL" id="GAA4502106.1"/>
    </source>
</evidence>
<dbReference type="PANTHER" id="PTHR10953">
    <property type="entry name" value="UBIQUITIN-ACTIVATING ENZYME E1"/>
    <property type="match status" value="1"/>
</dbReference>
<dbReference type="EMBL" id="BAABFC010000019">
    <property type="protein sequence ID" value="GAA4502106.1"/>
    <property type="molecule type" value="Genomic_DNA"/>
</dbReference>
<feature type="domain" description="THIF-type NAD/FAD binding fold" evidence="1">
    <location>
        <begin position="21"/>
        <end position="255"/>
    </location>
</feature>
<protein>
    <submittedName>
        <fullName evidence="2">Molybdopterin-synthase adenylyltransferase MoeB</fullName>
    </submittedName>
</protein>
<accession>A0ABP8QH14</accession>
<keyword evidence="3" id="KW-1185">Reference proteome</keyword>
<dbReference type="Gene3D" id="3.40.50.720">
    <property type="entry name" value="NAD(P)-binding Rossmann-like Domain"/>
    <property type="match status" value="1"/>
</dbReference>
<gene>
    <name evidence="2" type="primary">moeB</name>
    <name evidence="2" type="ORF">GCM10023095_26270</name>
</gene>
<comment type="caution">
    <text evidence="2">The sequence shown here is derived from an EMBL/GenBank/DDBJ whole genome shotgun (WGS) entry which is preliminary data.</text>
</comment>
<dbReference type="InterPro" id="IPR035985">
    <property type="entry name" value="Ubiquitin-activating_enz"/>
</dbReference>
<sequence>MTFKHDTRPRLPLSDQQLLRYHRQISLKGVDIDGQAQLAAAHVLVVGLGGLGCAAAQYLALAGVGRLSLVDGDRVELTNLQRQVLHEAARLGQPKVHSAAAAISRLNPDCQVSAMAAMATADNLTDWLAEVDLVLDCTDNRASRNLINAACHGARVPLISGAAIRLEGQVSVFTWGAGEPCYACLSRLFGDQELSCVEAGVLAPVVGLVGSLQAMEALKLLLRLGQPLSGRLLLIDGLTGQFETLALPRHPGCPCCGQAPAAA</sequence>
<dbReference type="SUPFAM" id="SSF69572">
    <property type="entry name" value="Activating enzymes of the ubiquitin-like proteins"/>
    <property type="match status" value="1"/>
</dbReference>
<organism evidence="2 3">
    <name type="scientific">Pseudaeromonas paramecii</name>
    <dbReference type="NCBI Taxonomy" id="2138166"/>
    <lineage>
        <taxon>Bacteria</taxon>
        <taxon>Pseudomonadati</taxon>
        <taxon>Pseudomonadota</taxon>
        <taxon>Gammaproteobacteria</taxon>
        <taxon>Aeromonadales</taxon>
        <taxon>Aeromonadaceae</taxon>
        <taxon>Pseudaeromonas</taxon>
    </lineage>
</organism>
<dbReference type="CDD" id="cd00757">
    <property type="entry name" value="ThiF_MoeB_HesA_family"/>
    <property type="match status" value="1"/>
</dbReference>
<dbReference type="Pfam" id="PF00899">
    <property type="entry name" value="ThiF"/>
    <property type="match status" value="1"/>
</dbReference>
<keyword evidence="2" id="KW-0548">Nucleotidyltransferase</keyword>
<name>A0ABP8QH14_9GAMM</name>
<reference evidence="3" key="1">
    <citation type="journal article" date="2019" name="Int. J. Syst. Evol. Microbiol.">
        <title>The Global Catalogue of Microorganisms (GCM) 10K type strain sequencing project: providing services to taxonomists for standard genome sequencing and annotation.</title>
        <authorList>
            <consortium name="The Broad Institute Genomics Platform"/>
            <consortium name="The Broad Institute Genome Sequencing Center for Infectious Disease"/>
            <person name="Wu L."/>
            <person name="Ma J."/>
        </authorList>
    </citation>
    <scope>NUCLEOTIDE SEQUENCE [LARGE SCALE GENOMIC DNA]</scope>
    <source>
        <strain evidence="3">JCM 32226</strain>
    </source>
</reference>
<evidence type="ECO:0000259" key="1">
    <source>
        <dbReference type="Pfam" id="PF00899"/>
    </source>
</evidence>